<organism evidence="5 6">
    <name type="scientific">Chromobacterium sinusclupearum</name>
    <dbReference type="NCBI Taxonomy" id="2077146"/>
    <lineage>
        <taxon>Bacteria</taxon>
        <taxon>Pseudomonadati</taxon>
        <taxon>Pseudomonadota</taxon>
        <taxon>Betaproteobacteria</taxon>
        <taxon>Neisseriales</taxon>
        <taxon>Chromobacteriaceae</taxon>
        <taxon>Chromobacterium</taxon>
    </lineage>
</organism>
<comment type="caution">
    <text evidence="5">The sequence shown here is derived from an EMBL/GenBank/DDBJ whole genome shotgun (WGS) entry which is preliminary data.</text>
</comment>
<gene>
    <name evidence="5" type="ORF">C2134_04845</name>
</gene>
<dbReference type="InterPro" id="IPR018060">
    <property type="entry name" value="HTH_AraC"/>
</dbReference>
<dbReference type="AlphaFoldDB" id="A0A2K4MRV6"/>
<dbReference type="PANTHER" id="PTHR43280">
    <property type="entry name" value="ARAC-FAMILY TRANSCRIPTIONAL REGULATOR"/>
    <property type="match status" value="1"/>
</dbReference>
<reference evidence="5 6" key="1">
    <citation type="submission" date="2018-01" db="EMBL/GenBank/DDBJ databases">
        <title>Genomic Sequence of Chromobacterium MWU13-2610 from wild cranberry bogs within the Cape Cod National Seashore.</title>
        <authorList>
            <person name="O'Hara-Hanley K."/>
            <person name="Soby S."/>
            <person name="Harrison A."/>
        </authorList>
    </citation>
    <scope>NUCLEOTIDE SEQUENCE [LARGE SCALE GENOMIC DNA]</scope>
    <source>
        <strain evidence="5 6">MWU13-2610</strain>
    </source>
</reference>
<evidence type="ECO:0000259" key="4">
    <source>
        <dbReference type="PROSITE" id="PS01124"/>
    </source>
</evidence>
<dbReference type="PRINTS" id="PR00032">
    <property type="entry name" value="HTHARAC"/>
</dbReference>
<dbReference type="PANTHER" id="PTHR43280:SF13">
    <property type="entry name" value="HTH-TYPE TRANSCRIPTIONAL ACTIVATOR RHAR"/>
    <property type="match status" value="1"/>
</dbReference>
<dbReference type="SMART" id="SM00342">
    <property type="entry name" value="HTH_ARAC"/>
    <property type="match status" value="1"/>
</dbReference>
<evidence type="ECO:0000256" key="1">
    <source>
        <dbReference type="ARBA" id="ARBA00023015"/>
    </source>
</evidence>
<sequence>MAGGAAFELPASARCYSFPASCLQPVYREMQPLLADHGGCAAPNTPYAVPADEGLLHAVAQLADVDDETMLRFVLAYCLAIDGERCAALLRYLVAADIDLFDFIHRHRLEPWPIARYADALGLPPRKFNQLFKEKFGMSAKHWLLAQRLEHARGLLETTTKKVIDVALESGFCNAAHFSDSFRRHFQMSPSDVRRESLPLTLAPSLLF</sequence>
<keyword evidence="1" id="KW-0805">Transcription regulation</keyword>
<keyword evidence="3" id="KW-0804">Transcription</keyword>
<name>A0A2K4MRV6_9NEIS</name>
<keyword evidence="6" id="KW-1185">Reference proteome</keyword>
<protein>
    <submittedName>
        <fullName evidence="5">AraC family transcriptional regulator</fullName>
    </submittedName>
</protein>
<dbReference type="InterPro" id="IPR018062">
    <property type="entry name" value="HTH_AraC-typ_CS"/>
</dbReference>
<keyword evidence="2" id="KW-0238">DNA-binding</keyword>
<dbReference type="Gene3D" id="1.10.10.60">
    <property type="entry name" value="Homeodomain-like"/>
    <property type="match status" value="1"/>
</dbReference>
<evidence type="ECO:0000313" key="5">
    <source>
        <dbReference type="EMBL" id="POA99813.1"/>
    </source>
</evidence>
<dbReference type="InterPro" id="IPR009057">
    <property type="entry name" value="Homeodomain-like_sf"/>
</dbReference>
<evidence type="ECO:0000256" key="2">
    <source>
        <dbReference type="ARBA" id="ARBA00023125"/>
    </source>
</evidence>
<evidence type="ECO:0000256" key="3">
    <source>
        <dbReference type="ARBA" id="ARBA00023163"/>
    </source>
</evidence>
<dbReference type="EMBL" id="PPTF01000017">
    <property type="protein sequence ID" value="POA99813.1"/>
    <property type="molecule type" value="Genomic_DNA"/>
</dbReference>
<accession>A0A2K4MRV6</accession>
<dbReference type="GO" id="GO:0043565">
    <property type="term" value="F:sequence-specific DNA binding"/>
    <property type="evidence" value="ECO:0007669"/>
    <property type="project" value="InterPro"/>
</dbReference>
<dbReference type="PROSITE" id="PS01124">
    <property type="entry name" value="HTH_ARAC_FAMILY_2"/>
    <property type="match status" value="1"/>
</dbReference>
<dbReference type="PROSITE" id="PS00041">
    <property type="entry name" value="HTH_ARAC_FAMILY_1"/>
    <property type="match status" value="1"/>
</dbReference>
<dbReference type="Pfam" id="PF12833">
    <property type="entry name" value="HTH_18"/>
    <property type="match status" value="1"/>
</dbReference>
<dbReference type="SUPFAM" id="SSF46689">
    <property type="entry name" value="Homeodomain-like"/>
    <property type="match status" value="2"/>
</dbReference>
<feature type="domain" description="HTH araC/xylS-type" evidence="4">
    <location>
        <begin position="98"/>
        <end position="196"/>
    </location>
</feature>
<evidence type="ECO:0000313" key="6">
    <source>
        <dbReference type="Proteomes" id="UP000236416"/>
    </source>
</evidence>
<dbReference type="GO" id="GO:0003700">
    <property type="term" value="F:DNA-binding transcription factor activity"/>
    <property type="evidence" value="ECO:0007669"/>
    <property type="project" value="InterPro"/>
</dbReference>
<proteinExistence type="predicted"/>
<dbReference type="Proteomes" id="UP000236416">
    <property type="component" value="Unassembled WGS sequence"/>
</dbReference>
<dbReference type="InterPro" id="IPR020449">
    <property type="entry name" value="Tscrpt_reg_AraC-type_HTH"/>
</dbReference>